<sequence length="652" mass="74191">MEMAGFSNFTYKKLQPKEGFRVVVLQPGEVNDPVRCTLIQCSLVHAPPYEALSYVWAQYSGEEIIYCNERADTTSFTNARNYRFYNLMSASEHPPESLAVTKNVGMVVRQLRHPNRPRVLWVDQICINQADRDERAQQVLIMGNIYRVASQCIVWLGREYDGSNDAMSLVEDLGRIFPKLSIQELVAERLHEFNLPSEESPLWTNLYLLFQRPWFRRMWTAQEIIVSQTATFMCGSKIVTLATMMQFTFGLESQSQIMHNLFTPAGARYGPDVGLVQLTVIGYFRFEVRNRDANTRVLHTLESFSIRRNATDPRDKIFGILGVLSPEQKRQLVTVDYTRSVEDVYIDVATSLIEHFEEFYTLYLAGTENQKLQNPSWVPDWTVSIRKKSYAGAWRIRESERCTDLSRGHRSLYQAAAYNSTTAQIDKNAKTLRLSCTLVDRAKYIGHTFSEGCTMVQFKDTNSSVWLSGGPQWCEDLGSCFGLARVHARNRYPNLDEIQRACNSCLVAGKFGKLHERADPVILTRCWASQFRIAEYMMALDRASWTNKNLDIVYETSSNTSKFSDFQQALESALCGHTFFVSSSGYIGLGPSSIKSGDEICIIHGLPVPFIVRRISGNSFSLVGECYIQDIMDGELFRGGRIIPATQDIVLM</sequence>
<proteinExistence type="predicted"/>
<feature type="domain" description="Heterokaryon incompatibility" evidence="1">
    <location>
        <begin position="49"/>
        <end position="223"/>
    </location>
</feature>
<dbReference type="OrthoDB" id="5430496at2759"/>
<dbReference type="STRING" id="1745343.A0A2J6QDV4"/>
<evidence type="ECO:0000313" key="2">
    <source>
        <dbReference type="EMBL" id="PMD24443.1"/>
    </source>
</evidence>
<gene>
    <name evidence="2" type="ORF">NA56DRAFT_594689</name>
</gene>
<dbReference type="PANTHER" id="PTHR24148:SF64">
    <property type="entry name" value="HETEROKARYON INCOMPATIBILITY DOMAIN-CONTAINING PROTEIN"/>
    <property type="match status" value="1"/>
</dbReference>
<accession>A0A2J6QDV4</accession>
<dbReference type="PANTHER" id="PTHR24148">
    <property type="entry name" value="ANKYRIN REPEAT DOMAIN-CONTAINING PROTEIN 39 HOMOLOG-RELATED"/>
    <property type="match status" value="1"/>
</dbReference>
<evidence type="ECO:0000259" key="1">
    <source>
        <dbReference type="Pfam" id="PF06985"/>
    </source>
</evidence>
<dbReference type="Proteomes" id="UP000235672">
    <property type="component" value="Unassembled WGS sequence"/>
</dbReference>
<dbReference type="EMBL" id="KZ613472">
    <property type="protein sequence ID" value="PMD24443.1"/>
    <property type="molecule type" value="Genomic_DNA"/>
</dbReference>
<dbReference type="Pfam" id="PF06985">
    <property type="entry name" value="HET"/>
    <property type="match status" value="1"/>
</dbReference>
<protein>
    <submittedName>
        <fullName evidence="2">HET-domain-containing protein</fullName>
    </submittedName>
</protein>
<organism evidence="2 3">
    <name type="scientific">Hyaloscypha hepaticicola</name>
    <dbReference type="NCBI Taxonomy" id="2082293"/>
    <lineage>
        <taxon>Eukaryota</taxon>
        <taxon>Fungi</taxon>
        <taxon>Dikarya</taxon>
        <taxon>Ascomycota</taxon>
        <taxon>Pezizomycotina</taxon>
        <taxon>Leotiomycetes</taxon>
        <taxon>Helotiales</taxon>
        <taxon>Hyaloscyphaceae</taxon>
        <taxon>Hyaloscypha</taxon>
    </lineage>
</organism>
<dbReference type="Pfam" id="PF26639">
    <property type="entry name" value="Het-6_barrel"/>
    <property type="match status" value="1"/>
</dbReference>
<dbReference type="AlphaFoldDB" id="A0A2J6QDV4"/>
<keyword evidence="3" id="KW-1185">Reference proteome</keyword>
<dbReference type="InterPro" id="IPR052895">
    <property type="entry name" value="HetReg/Transcr_Mod"/>
</dbReference>
<evidence type="ECO:0000313" key="3">
    <source>
        <dbReference type="Proteomes" id="UP000235672"/>
    </source>
</evidence>
<name>A0A2J6QDV4_9HELO</name>
<dbReference type="InterPro" id="IPR010730">
    <property type="entry name" value="HET"/>
</dbReference>
<reference evidence="2 3" key="1">
    <citation type="submission" date="2016-05" db="EMBL/GenBank/DDBJ databases">
        <title>A degradative enzymes factory behind the ericoid mycorrhizal symbiosis.</title>
        <authorList>
            <consortium name="DOE Joint Genome Institute"/>
            <person name="Martino E."/>
            <person name="Morin E."/>
            <person name="Grelet G."/>
            <person name="Kuo A."/>
            <person name="Kohler A."/>
            <person name="Daghino S."/>
            <person name="Barry K."/>
            <person name="Choi C."/>
            <person name="Cichocki N."/>
            <person name="Clum A."/>
            <person name="Copeland A."/>
            <person name="Hainaut M."/>
            <person name="Haridas S."/>
            <person name="Labutti K."/>
            <person name="Lindquist E."/>
            <person name="Lipzen A."/>
            <person name="Khouja H.-R."/>
            <person name="Murat C."/>
            <person name="Ohm R."/>
            <person name="Olson A."/>
            <person name="Spatafora J."/>
            <person name="Veneault-Fourrey C."/>
            <person name="Henrissat B."/>
            <person name="Grigoriev I."/>
            <person name="Martin F."/>
            <person name="Perotto S."/>
        </authorList>
    </citation>
    <scope>NUCLEOTIDE SEQUENCE [LARGE SCALE GENOMIC DNA]</scope>
    <source>
        <strain evidence="2 3">UAMH 7357</strain>
    </source>
</reference>